<evidence type="ECO:0008006" key="8">
    <source>
        <dbReference type="Google" id="ProtNLM"/>
    </source>
</evidence>
<sequence>MFWIWFAICFICFAIRTLFTYLNSVGHKAAGKKRVITFVYVVMGILWFSWFSMNFNDPLKVSLPLWLRVLGLLFFITGVSLFVFAHAGMGRLKDEGHFVATGIYSKIRNPMYLGFILWVMGFPVFLQSMLTLASVVLWIAHFIIWKKLEEKDLQRRFDGYREYKARTWF</sequence>
<dbReference type="GO" id="GO:0012505">
    <property type="term" value="C:endomembrane system"/>
    <property type="evidence" value="ECO:0007669"/>
    <property type="project" value="UniProtKB-SubCell"/>
</dbReference>
<evidence type="ECO:0000313" key="6">
    <source>
        <dbReference type="EMBL" id="KPL14683.1"/>
    </source>
</evidence>
<feature type="transmembrane region" description="Helical" evidence="5">
    <location>
        <begin position="115"/>
        <end position="144"/>
    </location>
</feature>
<organism evidence="6 7">
    <name type="scientific">candidate division WOR_3 bacterium SM1_77</name>
    <dbReference type="NCBI Taxonomy" id="1703778"/>
    <lineage>
        <taxon>Bacteria</taxon>
        <taxon>Bacteria division WOR-3</taxon>
    </lineage>
</organism>
<reference evidence="6 7" key="1">
    <citation type="journal article" date="2015" name="Microbiome">
        <title>Genomic resolution of linkages in carbon, nitrogen, and sulfur cycling among widespread estuary sediment bacteria.</title>
        <authorList>
            <person name="Baker B.J."/>
            <person name="Lazar C.S."/>
            <person name="Teske A.P."/>
            <person name="Dick G.J."/>
        </authorList>
    </citation>
    <scope>NUCLEOTIDE SEQUENCE [LARGE SCALE GENOMIC DNA]</scope>
    <source>
        <strain evidence="6">SM1_77</strain>
    </source>
</reference>
<evidence type="ECO:0000256" key="5">
    <source>
        <dbReference type="SAM" id="Phobius"/>
    </source>
</evidence>
<accession>A0A0S8K0K9</accession>
<evidence type="ECO:0000256" key="3">
    <source>
        <dbReference type="ARBA" id="ARBA00022989"/>
    </source>
</evidence>
<gene>
    <name evidence="6" type="ORF">AMJ74_02890</name>
</gene>
<dbReference type="AlphaFoldDB" id="A0A0S8K0K9"/>
<feature type="transmembrane region" description="Helical" evidence="5">
    <location>
        <begin position="5"/>
        <end position="23"/>
    </location>
</feature>
<evidence type="ECO:0000256" key="4">
    <source>
        <dbReference type="ARBA" id="ARBA00023136"/>
    </source>
</evidence>
<dbReference type="Gene3D" id="1.20.120.1630">
    <property type="match status" value="1"/>
</dbReference>
<keyword evidence="4 5" id="KW-0472">Membrane</keyword>
<comment type="subcellular location">
    <subcellularLocation>
        <location evidence="1">Endomembrane system</location>
        <topology evidence="1">Multi-pass membrane protein</topology>
    </subcellularLocation>
</comment>
<proteinExistence type="predicted"/>
<keyword evidence="3 5" id="KW-1133">Transmembrane helix</keyword>
<comment type="caution">
    <text evidence="6">The sequence shown here is derived from an EMBL/GenBank/DDBJ whole genome shotgun (WGS) entry which is preliminary data.</text>
</comment>
<protein>
    <recommendedName>
        <fullName evidence="8">Steroid 5-alpha reductase C-terminal domain-containing protein</fullName>
    </recommendedName>
</protein>
<keyword evidence="2 5" id="KW-0812">Transmembrane</keyword>
<dbReference type="Pfam" id="PF04191">
    <property type="entry name" value="PEMT"/>
    <property type="match status" value="1"/>
</dbReference>
<feature type="transmembrane region" description="Helical" evidence="5">
    <location>
        <begin position="35"/>
        <end position="53"/>
    </location>
</feature>
<feature type="transmembrane region" description="Helical" evidence="5">
    <location>
        <begin position="65"/>
        <end position="85"/>
    </location>
</feature>
<dbReference type="InterPro" id="IPR007318">
    <property type="entry name" value="Phopholipid_MeTrfase"/>
</dbReference>
<dbReference type="PANTHER" id="PTHR43847">
    <property type="entry name" value="BLL3993 PROTEIN"/>
    <property type="match status" value="1"/>
</dbReference>
<evidence type="ECO:0000313" key="7">
    <source>
        <dbReference type="Proteomes" id="UP000050975"/>
    </source>
</evidence>
<dbReference type="Proteomes" id="UP000050975">
    <property type="component" value="Unassembled WGS sequence"/>
</dbReference>
<dbReference type="EMBL" id="LJVE01000039">
    <property type="protein sequence ID" value="KPL14683.1"/>
    <property type="molecule type" value="Genomic_DNA"/>
</dbReference>
<dbReference type="InterPro" id="IPR052527">
    <property type="entry name" value="Metal_cation-efflux_comp"/>
</dbReference>
<evidence type="ECO:0000256" key="1">
    <source>
        <dbReference type="ARBA" id="ARBA00004127"/>
    </source>
</evidence>
<dbReference type="PANTHER" id="PTHR43847:SF1">
    <property type="entry name" value="BLL3993 PROTEIN"/>
    <property type="match status" value="1"/>
</dbReference>
<name>A0A0S8K0K9_UNCW3</name>
<evidence type="ECO:0000256" key="2">
    <source>
        <dbReference type="ARBA" id="ARBA00022692"/>
    </source>
</evidence>